<protein>
    <submittedName>
        <fullName evidence="1">Flavodoxin family protein</fullName>
    </submittedName>
</protein>
<dbReference type="Proteomes" id="UP000713904">
    <property type="component" value="Unassembled WGS sequence"/>
</dbReference>
<gene>
    <name evidence="1" type="ORF">HLB29_00400</name>
</gene>
<evidence type="ECO:0000313" key="1">
    <source>
        <dbReference type="EMBL" id="MBC2575144.1"/>
    </source>
</evidence>
<dbReference type="Gene3D" id="3.40.50.360">
    <property type="match status" value="1"/>
</dbReference>
<dbReference type="RefSeq" id="WP_185623190.1">
    <property type="nucleotide sequence ID" value="NZ_JABGBW010000001.1"/>
</dbReference>
<accession>A0ABR6TIA5</accession>
<sequence length="58" mass="6679">MNIGVYYFTRTGNCKRIAEKIASQLKLNARAIKDDVDWSGWKAYLKFQSYANGYSIPI</sequence>
<keyword evidence="2" id="KW-1185">Reference proteome</keyword>
<name>A0ABR6TIA5_9FIRM</name>
<dbReference type="SUPFAM" id="SSF52218">
    <property type="entry name" value="Flavoproteins"/>
    <property type="match status" value="1"/>
</dbReference>
<proteinExistence type="predicted"/>
<reference evidence="1 2" key="1">
    <citation type="submission" date="2020-05" db="EMBL/GenBank/DDBJ databases">
        <title>Draft genome of xy-202 and genomic insight in genome of the genus Peptostreptococcus.</title>
        <authorList>
            <person name="Zhang Z."/>
        </authorList>
    </citation>
    <scope>NUCLEOTIDE SEQUENCE [LARGE SCALE GENOMIC DNA]</scope>
    <source>
        <strain evidence="1 2">DSM 27025</strain>
    </source>
</reference>
<evidence type="ECO:0000313" key="2">
    <source>
        <dbReference type="Proteomes" id="UP000713904"/>
    </source>
</evidence>
<dbReference type="InterPro" id="IPR029039">
    <property type="entry name" value="Flavoprotein-like_sf"/>
</dbReference>
<organism evidence="1 2">
    <name type="scientific">Peptostreptococcus canis</name>
    <dbReference type="NCBI Taxonomy" id="1159213"/>
    <lineage>
        <taxon>Bacteria</taxon>
        <taxon>Bacillati</taxon>
        <taxon>Bacillota</taxon>
        <taxon>Clostridia</taxon>
        <taxon>Peptostreptococcales</taxon>
        <taxon>Peptostreptococcaceae</taxon>
        <taxon>Peptostreptococcus</taxon>
    </lineage>
</organism>
<comment type="caution">
    <text evidence="1">The sequence shown here is derived from an EMBL/GenBank/DDBJ whole genome shotgun (WGS) entry which is preliminary data.</text>
</comment>
<dbReference type="EMBL" id="JABGBW010000001">
    <property type="protein sequence ID" value="MBC2575144.1"/>
    <property type="molecule type" value="Genomic_DNA"/>
</dbReference>